<dbReference type="PANTHER" id="PTHR30288">
    <property type="entry name" value="FLAGELLAR CAP/ASSEMBLY PROTEIN FLID"/>
    <property type="match status" value="1"/>
</dbReference>
<evidence type="ECO:0000313" key="8">
    <source>
        <dbReference type="EMBL" id="MEL5989446.1"/>
    </source>
</evidence>
<dbReference type="RefSeq" id="WP_068455549.1">
    <property type="nucleotide sequence ID" value="NZ_JAWVOH010000001.1"/>
</dbReference>
<sequence length="504" mass="54333">MVNNVNNSNTATSSYSYLQYKNKVTGLASGMDIDSIMEKLMKAESAQMEKLQQQKQKYEWKRDAYREVNTTLSAFEKGIFDNYGLSKNWNAKTATSTSSSVSVTANSTASGNLTITEATAATAGQKVGDLVGVTSQSTLSELGMTTDGKIKIKAINDSGTYTEKEISYKTTDTISDLMSKINNSGVGITALASENKISLQANSTGTGVDGSINVTEDDGGVFKALGLLATGTGKVAEGTNGSMVVNGVKMESTSNKYNVSGYTVKVTNNIVAGTDAPAKISSTTETKSIVDKVKEFVATYNGLIEDLNKRVSEKKNLSYQPLTDAQKAELKDDEIKKWEDKAKAGLLKSDANINKVLSDMRSTISNYGAGSDDMLAKIGISTSKTWSDNGKLEIDENKLTKALEEDPNVVMRIFTGDPEKGTKGIVSELKTTAQNAVKNIEKTAGRESASDSSYALGKNLQDINMKIDDWKDRLKGIEERYWKQFAAMESAIQKANSQSAIFAQ</sequence>
<dbReference type="Proteomes" id="UP001398420">
    <property type="component" value="Unassembled WGS sequence"/>
</dbReference>
<comment type="subunit">
    <text evidence="2 5">Homopentamer.</text>
</comment>
<keyword evidence="8" id="KW-0969">Cilium</keyword>
<keyword evidence="8" id="KW-0282">Flagellum</keyword>
<evidence type="ECO:0000256" key="5">
    <source>
        <dbReference type="RuleBase" id="RU362066"/>
    </source>
</evidence>
<protein>
    <recommendedName>
        <fullName evidence="5">Flagellar hook-associated protein 2</fullName>
        <shortName evidence="5">HAP2</shortName>
    </recommendedName>
    <alternativeName>
        <fullName evidence="5">Flagellar cap protein</fullName>
    </alternativeName>
</protein>
<gene>
    <name evidence="8" type="primary">fliD</name>
    <name evidence="8" type="ORF">AAF454_13615</name>
</gene>
<comment type="similarity">
    <text evidence="1 5">Belongs to the FliD family.</text>
</comment>
<feature type="domain" description="Flagellar hook-associated protein 2 N-terminal" evidence="6">
    <location>
        <begin position="29"/>
        <end position="118"/>
    </location>
</feature>
<comment type="caution">
    <text evidence="8">The sequence shown here is derived from an EMBL/GenBank/DDBJ whole genome shotgun (WGS) entry which is preliminary data.</text>
</comment>
<organism evidence="8 9">
    <name type="scientific">Kurthia gibsonii</name>
    <dbReference type="NCBI Taxonomy" id="33946"/>
    <lineage>
        <taxon>Bacteria</taxon>
        <taxon>Bacillati</taxon>
        <taxon>Bacillota</taxon>
        <taxon>Bacilli</taxon>
        <taxon>Bacillales</taxon>
        <taxon>Caryophanaceae</taxon>
        <taxon>Kurthia</taxon>
    </lineage>
</organism>
<comment type="function">
    <text evidence="5">Required for morphogenesis and for the elongation of the flagellar filament by facilitating polymerization of the flagellin monomers at the tip of growing filament. Forms a capping structure, which prevents flagellin subunits (transported through the central channel of the flagellum) from leaking out without polymerization at the distal end.</text>
</comment>
<name>A0ABU9LP08_9BACL</name>
<dbReference type="InterPro" id="IPR040026">
    <property type="entry name" value="FliD"/>
</dbReference>
<feature type="coiled-coil region" evidence="5">
    <location>
        <begin position="37"/>
        <end position="68"/>
    </location>
</feature>
<dbReference type="Pfam" id="PF07195">
    <property type="entry name" value="FliD_C"/>
    <property type="match status" value="1"/>
</dbReference>
<evidence type="ECO:0000256" key="3">
    <source>
        <dbReference type="ARBA" id="ARBA00023054"/>
    </source>
</evidence>
<keyword evidence="8" id="KW-0966">Cell projection</keyword>
<evidence type="ECO:0000256" key="4">
    <source>
        <dbReference type="ARBA" id="ARBA00023143"/>
    </source>
</evidence>
<evidence type="ECO:0000256" key="1">
    <source>
        <dbReference type="ARBA" id="ARBA00009764"/>
    </source>
</evidence>
<evidence type="ECO:0000313" key="9">
    <source>
        <dbReference type="Proteomes" id="UP001398420"/>
    </source>
</evidence>
<keyword evidence="5" id="KW-0964">Secreted</keyword>
<proteinExistence type="inferred from homology"/>
<accession>A0ABU9LP08</accession>
<dbReference type="InterPro" id="IPR003481">
    <property type="entry name" value="FliD_N"/>
</dbReference>
<keyword evidence="4 5" id="KW-0975">Bacterial flagellum</keyword>
<feature type="domain" description="Flagellar hook-associated protein 2 C-terminal" evidence="7">
    <location>
        <begin position="238"/>
        <end position="497"/>
    </location>
</feature>
<evidence type="ECO:0000259" key="6">
    <source>
        <dbReference type="Pfam" id="PF02465"/>
    </source>
</evidence>
<dbReference type="Pfam" id="PF02465">
    <property type="entry name" value="FliD_N"/>
    <property type="match status" value="1"/>
</dbReference>
<comment type="subcellular location">
    <subcellularLocation>
        <location evidence="5">Secreted</location>
    </subcellularLocation>
    <subcellularLocation>
        <location evidence="5">Bacterial flagellum</location>
    </subcellularLocation>
</comment>
<dbReference type="EMBL" id="JBCEWA010000012">
    <property type="protein sequence ID" value="MEL5989446.1"/>
    <property type="molecule type" value="Genomic_DNA"/>
</dbReference>
<reference evidence="8 9" key="1">
    <citation type="submission" date="2024-04" db="EMBL/GenBank/DDBJ databases">
        <authorList>
            <person name="Wu Y.S."/>
            <person name="Zhang L."/>
        </authorList>
    </citation>
    <scope>NUCLEOTIDE SEQUENCE [LARGE SCALE GENOMIC DNA]</scope>
    <source>
        <strain evidence="8 9">KG-01</strain>
    </source>
</reference>
<keyword evidence="9" id="KW-1185">Reference proteome</keyword>
<dbReference type="InterPro" id="IPR010809">
    <property type="entry name" value="FliD_C"/>
</dbReference>
<keyword evidence="3 5" id="KW-0175">Coiled coil</keyword>
<dbReference type="PANTHER" id="PTHR30288:SF0">
    <property type="entry name" value="FLAGELLAR HOOK-ASSOCIATED PROTEIN 2"/>
    <property type="match status" value="1"/>
</dbReference>
<evidence type="ECO:0000259" key="7">
    <source>
        <dbReference type="Pfam" id="PF07195"/>
    </source>
</evidence>
<evidence type="ECO:0000256" key="2">
    <source>
        <dbReference type="ARBA" id="ARBA00011255"/>
    </source>
</evidence>